<gene>
    <name evidence="1" type="ORF">IAA89_02195</name>
</gene>
<reference evidence="1" key="1">
    <citation type="submission" date="2020-10" db="EMBL/GenBank/DDBJ databases">
        <authorList>
            <person name="Gilroy R."/>
        </authorList>
    </citation>
    <scope>NUCLEOTIDE SEQUENCE</scope>
    <source>
        <strain evidence="1">C6-149</strain>
    </source>
</reference>
<organism evidence="1 2">
    <name type="scientific">Candidatus Gallilactobacillus intestinavium</name>
    <dbReference type="NCBI Taxonomy" id="2840838"/>
    <lineage>
        <taxon>Bacteria</taxon>
        <taxon>Bacillati</taxon>
        <taxon>Bacillota</taxon>
        <taxon>Bacilli</taxon>
        <taxon>Lactobacillales</taxon>
        <taxon>Lactobacillaceae</taxon>
        <taxon>Lactobacillaceae incertae sedis</taxon>
        <taxon>Candidatus Gallilactobacillus</taxon>
    </lineage>
</organism>
<proteinExistence type="predicted"/>
<evidence type="ECO:0000313" key="2">
    <source>
        <dbReference type="Proteomes" id="UP000823614"/>
    </source>
</evidence>
<dbReference type="EMBL" id="JADIMP010000041">
    <property type="protein sequence ID" value="MBO8441239.1"/>
    <property type="molecule type" value="Genomic_DNA"/>
</dbReference>
<reference evidence="1" key="2">
    <citation type="journal article" date="2021" name="PeerJ">
        <title>Extensive microbial diversity within the chicken gut microbiome revealed by metagenomics and culture.</title>
        <authorList>
            <person name="Gilroy R."/>
            <person name="Ravi A."/>
            <person name="Getino M."/>
            <person name="Pursley I."/>
            <person name="Horton D.L."/>
            <person name="Alikhan N.F."/>
            <person name="Baker D."/>
            <person name="Gharbi K."/>
            <person name="Hall N."/>
            <person name="Watson M."/>
            <person name="Adriaenssens E.M."/>
            <person name="Foster-Nyarko E."/>
            <person name="Jarju S."/>
            <person name="Secka A."/>
            <person name="Antonio M."/>
            <person name="Oren A."/>
            <person name="Chaudhuri R.R."/>
            <person name="La Ragione R."/>
            <person name="Hildebrand F."/>
            <person name="Pallen M.J."/>
        </authorList>
    </citation>
    <scope>NUCLEOTIDE SEQUENCE</scope>
    <source>
        <strain evidence="1">C6-149</strain>
    </source>
</reference>
<sequence length="232" mass="27101">MCIVELFMEKLLHFTMEEIIDFVKKKTKKIKEKPDLDVKLENNSKLTLKNYSDSAISDVAVLGFYDYKKDDTFDGKLDNPCLLTVEKMSYDSKVQIDLDQNEVVKVCTSNGILDKISSDFADKYGNSSLEEQQRVLNSIYDLNERRSKNYSKNELRDLVKKFWQGELNNYLKPTNFIILFRKNGQKFIKIYDVCPDSSLKLDGKSRNLGQLSYDFDYFNKHSLQKEDNVTQN</sequence>
<protein>
    <submittedName>
        <fullName evidence="1">Uncharacterized protein</fullName>
    </submittedName>
</protein>
<dbReference type="Proteomes" id="UP000823614">
    <property type="component" value="Unassembled WGS sequence"/>
</dbReference>
<comment type="caution">
    <text evidence="1">The sequence shown here is derived from an EMBL/GenBank/DDBJ whole genome shotgun (WGS) entry which is preliminary data.</text>
</comment>
<dbReference type="AlphaFoldDB" id="A0A9D9H865"/>
<accession>A0A9D9H865</accession>
<evidence type="ECO:0000313" key="1">
    <source>
        <dbReference type="EMBL" id="MBO8441239.1"/>
    </source>
</evidence>
<name>A0A9D9H865_9LACO</name>